<dbReference type="InterPro" id="IPR002763">
    <property type="entry name" value="DUF72"/>
</dbReference>
<protein>
    <submittedName>
        <fullName evidence="1">DUF72 domain-containing protein</fullName>
    </submittedName>
</protein>
<dbReference type="RefSeq" id="WP_404548835.1">
    <property type="nucleotide sequence ID" value="NZ_JADIKJ010000019.1"/>
</dbReference>
<reference evidence="1 2" key="1">
    <citation type="submission" date="2020-10" db="EMBL/GenBank/DDBJ databases">
        <title>Phylogeny of dyella-like bacteria.</title>
        <authorList>
            <person name="Fu J."/>
        </authorList>
    </citation>
    <scope>NUCLEOTIDE SEQUENCE [LARGE SCALE GENOMIC DNA]</scope>
    <source>
        <strain evidence="1 2">JP1</strain>
    </source>
</reference>
<dbReference type="Proteomes" id="UP001620461">
    <property type="component" value="Unassembled WGS sequence"/>
</dbReference>
<sequence>MDADIPAPLPSLYIGCAGWSVPAAHAGLFATDGSHLERYASRFNAVEINSSFYRSHRGATYRRWAASVPDTFRFSVKMIKTVTHVRRLREADDEMRRFLEEVAELEHKLGCVLIQLPPGAAYDGAVADAFFAMLRSHYAGPAVCEPRHASWFAPSVTAMLTRHAIGRVGASPPPHPGADHVAGADAVRYLRLHGTPRIYYDAYSPAFLQQTATHLCSAVAEGAEAWCIFDNTALGHATANALELMALLAGCSVI</sequence>
<dbReference type="EMBL" id="JADIKJ010000019">
    <property type="protein sequence ID" value="MFK2901914.1"/>
    <property type="molecule type" value="Genomic_DNA"/>
</dbReference>
<gene>
    <name evidence="1" type="ORF">ISP15_16360</name>
</gene>
<dbReference type="SUPFAM" id="SSF117396">
    <property type="entry name" value="TM1631-like"/>
    <property type="match status" value="1"/>
</dbReference>
<dbReference type="PANTHER" id="PTHR30348">
    <property type="entry name" value="UNCHARACTERIZED PROTEIN YECE"/>
    <property type="match status" value="1"/>
</dbReference>
<dbReference type="Gene3D" id="3.20.20.410">
    <property type="entry name" value="Protein of unknown function UPF0759"/>
    <property type="match status" value="1"/>
</dbReference>
<comment type="caution">
    <text evidence="1">The sequence shown here is derived from an EMBL/GenBank/DDBJ whole genome shotgun (WGS) entry which is preliminary data.</text>
</comment>
<dbReference type="InterPro" id="IPR036520">
    <property type="entry name" value="UPF0759_sf"/>
</dbReference>
<name>A0ABW8JN87_9GAMM</name>
<keyword evidence="2" id="KW-1185">Reference proteome</keyword>
<evidence type="ECO:0000313" key="2">
    <source>
        <dbReference type="Proteomes" id="UP001620461"/>
    </source>
</evidence>
<dbReference type="Pfam" id="PF01904">
    <property type="entry name" value="DUF72"/>
    <property type="match status" value="1"/>
</dbReference>
<proteinExistence type="predicted"/>
<organism evidence="1 2">
    <name type="scientific">Dyella jejuensis</name>
    <dbReference type="NCBI Taxonomy" id="1432009"/>
    <lineage>
        <taxon>Bacteria</taxon>
        <taxon>Pseudomonadati</taxon>
        <taxon>Pseudomonadota</taxon>
        <taxon>Gammaproteobacteria</taxon>
        <taxon>Lysobacterales</taxon>
        <taxon>Rhodanobacteraceae</taxon>
        <taxon>Dyella</taxon>
    </lineage>
</organism>
<accession>A0ABW8JN87</accession>
<evidence type="ECO:0000313" key="1">
    <source>
        <dbReference type="EMBL" id="MFK2901914.1"/>
    </source>
</evidence>
<dbReference type="PANTHER" id="PTHR30348:SF14">
    <property type="entry name" value="BLR8050 PROTEIN"/>
    <property type="match status" value="1"/>
</dbReference>